<reference evidence="9" key="1">
    <citation type="submission" date="2019-04" db="EMBL/GenBank/DDBJ databases">
        <authorList>
            <person name="Alioto T."/>
            <person name="Alioto T."/>
        </authorList>
    </citation>
    <scope>NUCLEOTIDE SEQUENCE [LARGE SCALE GENOMIC DNA]</scope>
</reference>
<keyword evidence="2 6" id="KW-0645">Protease</keyword>
<feature type="compositionally biased region" description="Polar residues" evidence="7">
    <location>
        <begin position="465"/>
        <end position="475"/>
    </location>
</feature>
<dbReference type="PANTHER" id="PTHR24006">
    <property type="entry name" value="UBIQUITIN CARBOXYL-TERMINAL HYDROLASE"/>
    <property type="match status" value="1"/>
</dbReference>
<dbReference type="GO" id="GO:0000082">
    <property type="term" value="P:G1/S transition of mitotic cell cycle"/>
    <property type="evidence" value="ECO:0007669"/>
    <property type="project" value="TreeGrafter"/>
</dbReference>
<evidence type="ECO:0000256" key="7">
    <source>
        <dbReference type="SAM" id="MobiDB-lite"/>
    </source>
</evidence>
<dbReference type="GO" id="GO:0005634">
    <property type="term" value="C:nucleus"/>
    <property type="evidence" value="ECO:0007669"/>
    <property type="project" value="TreeGrafter"/>
</dbReference>
<feature type="compositionally biased region" description="Basic and acidic residues" evidence="7">
    <location>
        <begin position="436"/>
        <end position="448"/>
    </location>
</feature>
<dbReference type="InterPro" id="IPR050164">
    <property type="entry name" value="Peptidase_C19"/>
</dbReference>
<dbReference type="PROSITE" id="PS00972">
    <property type="entry name" value="USP_1"/>
    <property type="match status" value="1"/>
</dbReference>
<evidence type="ECO:0000256" key="2">
    <source>
        <dbReference type="ARBA" id="ARBA00022670"/>
    </source>
</evidence>
<evidence type="ECO:0000256" key="4">
    <source>
        <dbReference type="ARBA" id="ARBA00022801"/>
    </source>
</evidence>
<dbReference type="GO" id="GO:0005829">
    <property type="term" value="C:cytosol"/>
    <property type="evidence" value="ECO:0007669"/>
    <property type="project" value="TreeGrafter"/>
</dbReference>
<comment type="similarity">
    <text evidence="6">Belongs to the peptidase C19 family.</text>
</comment>
<comment type="catalytic activity">
    <reaction evidence="1 6">
        <text>Thiol-dependent hydrolysis of ester, thioester, amide, peptide and isopeptide bonds formed by the C-terminal Gly of ubiquitin (a 76-residue protein attached to proteins as an intracellular targeting signal).</text>
        <dbReference type="EC" id="3.4.19.12"/>
    </reaction>
</comment>
<feature type="region of interest" description="Disordered" evidence="7">
    <location>
        <begin position="1"/>
        <end position="101"/>
    </location>
</feature>
<evidence type="ECO:0000259" key="8">
    <source>
        <dbReference type="PROSITE" id="PS50235"/>
    </source>
</evidence>
<keyword evidence="5 6" id="KW-0788">Thiol protease</keyword>
<dbReference type="InterPro" id="IPR018200">
    <property type="entry name" value="USP_CS"/>
</dbReference>
<protein>
    <recommendedName>
        <fullName evidence="6">Ubiquitin carboxyl-terminal hydrolase</fullName>
        <ecNumber evidence="6">3.4.19.12</ecNumber>
    </recommendedName>
</protein>
<feature type="compositionally biased region" description="Basic and acidic residues" evidence="7">
    <location>
        <begin position="508"/>
        <end position="523"/>
    </location>
</feature>
<evidence type="ECO:0000256" key="1">
    <source>
        <dbReference type="ARBA" id="ARBA00000707"/>
    </source>
</evidence>
<dbReference type="EMBL" id="CABDUW010001497">
    <property type="protein sequence ID" value="VTJ82084.1"/>
    <property type="molecule type" value="Genomic_DNA"/>
</dbReference>
<evidence type="ECO:0000256" key="6">
    <source>
        <dbReference type="RuleBase" id="RU366025"/>
    </source>
</evidence>
<evidence type="ECO:0000256" key="3">
    <source>
        <dbReference type="ARBA" id="ARBA00022786"/>
    </source>
</evidence>
<dbReference type="Proteomes" id="UP000335636">
    <property type="component" value="Unassembled WGS sequence"/>
</dbReference>
<keyword evidence="3 6" id="KW-0833">Ubl conjugation pathway</keyword>
<evidence type="ECO:0000313" key="10">
    <source>
        <dbReference type="Proteomes" id="UP000335636"/>
    </source>
</evidence>
<dbReference type="InterPro" id="IPR028889">
    <property type="entry name" value="USP"/>
</dbReference>
<evidence type="ECO:0000256" key="5">
    <source>
        <dbReference type="ARBA" id="ARBA00022807"/>
    </source>
</evidence>
<dbReference type="CDD" id="cd02257">
    <property type="entry name" value="Peptidase_C19"/>
    <property type="match status" value="1"/>
</dbReference>
<feature type="region of interest" description="Disordered" evidence="7">
    <location>
        <begin position="346"/>
        <end position="533"/>
    </location>
</feature>
<name>A0A5E4CJP0_MARMO</name>
<feature type="compositionally biased region" description="Low complexity" evidence="7">
    <location>
        <begin position="368"/>
        <end position="389"/>
    </location>
</feature>
<keyword evidence="10" id="KW-1185">Reference proteome</keyword>
<proteinExistence type="inferred from homology"/>
<dbReference type="InterPro" id="IPR038765">
    <property type="entry name" value="Papain-like_cys_pep_sf"/>
</dbReference>
<evidence type="ECO:0000313" key="9">
    <source>
        <dbReference type="EMBL" id="VTJ82084.1"/>
    </source>
</evidence>
<feature type="compositionally biased region" description="Basic and acidic residues" evidence="7">
    <location>
        <begin position="33"/>
        <end position="48"/>
    </location>
</feature>
<dbReference type="GO" id="GO:0016579">
    <property type="term" value="P:protein deubiquitination"/>
    <property type="evidence" value="ECO:0007669"/>
    <property type="project" value="InterPro"/>
</dbReference>
<dbReference type="GO" id="GO:0006508">
    <property type="term" value="P:proteolysis"/>
    <property type="evidence" value="ECO:0007669"/>
    <property type="project" value="UniProtKB-KW"/>
</dbReference>
<dbReference type="AlphaFoldDB" id="A0A5E4CJP0"/>
<dbReference type="PROSITE" id="PS00973">
    <property type="entry name" value="USP_2"/>
    <property type="match status" value="1"/>
</dbReference>
<sequence length="623" mass="66606">MKRSEDTLGEDDLVPSKKCRAQPWKYAGSNGERPVRLDDDEGKERNSEDAGPSAGTSPTPGPDLRVAAPPTQTPSNRTSLGSPPESDGDNPGWQEAQAARDKVAEPRWAWRGLPNLGNTCYMNAMLQALLAIPSFAEGLLLQGVSWGTAPSGALLTPLSWLLVLKDFCKVETKQGLLLSLKRAISAAAEPFQGSQQNDAHEFLGQCLQQLKGEFEDLKATCSAGGEAGGEAGGDPAPELCAGSPATQASHCPVSANFEFEMQISITCQACGWVVLKTEPSNHLSLDLHRGTEPPPLSVQTALDLCFAAEELQSRCERCRHRLPRVLIVHLKRYSFDDAWLPCSADTKPPLPVVRRAPAGDAKDLQAASQESLSAVTSLSSPSETQSSASRGPRGVQSTRGGAGRTQRQGGLESQPTDPGRRAPERGQATADSAAAEEGRPLPHEDRGEPVSTPRSVLAEVPGNAEPQNSEKTNSGGVQGCPEKDTSGPTEARPPEADQDDCGASGSDRGPEHQDPIPEARAPDAEGSGGPPPAYRLVSVVSHVGSSHDSGHYISDVFDFQQQAWFLHNDLKVSQIPEALVWKARKRTGYLLFYMHNEIFEASLEMTAGSQKLSDSEETPWDNL</sequence>
<keyword evidence="4 6" id="KW-0378">Hydrolase</keyword>
<dbReference type="Pfam" id="PF00443">
    <property type="entry name" value="UCH"/>
    <property type="match status" value="1"/>
</dbReference>
<dbReference type="PROSITE" id="PS50235">
    <property type="entry name" value="USP_3"/>
    <property type="match status" value="1"/>
</dbReference>
<dbReference type="InterPro" id="IPR001394">
    <property type="entry name" value="Peptidase_C19_UCH"/>
</dbReference>
<dbReference type="Gene3D" id="3.90.70.10">
    <property type="entry name" value="Cysteine proteinases"/>
    <property type="match status" value="2"/>
</dbReference>
<accession>A0A5E4CJP0</accession>
<comment type="function">
    <text evidence="6">Deubiquitinating enzyme that removes conjugated ubiquitin from specific proteins to regulate different cellular processes.</text>
</comment>
<dbReference type="SUPFAM" id="SSF54001">
    <property type="entry name" value="Cysteine proteinases"/>
    <property type="match status" value="1"/>
</dbReference>
<comment type="caution">
    <text evidence="9">The sequence shown here is derived from an EMBL/GenBank/DDBJ whole genome shotgun (WGS) entry which is preliminary data.</text>
</comment>
<dbReference type="EC" id="3.4.19.12" evidence="6"/>
<organism evidence="9 10">
    <name type="scientific">Marmota monax</name>
    <name type="common">Woodchuck</name>
    <dbReference type="NCBI Taxonomy" id="9995"/>
    <lineage>
        <taxon>Eukaryota</taxon>
        <taxon>Metazoa</taxon>
        <taxon>Chordata</taxon>
        <taxon>Craniata</taxon>
        <taxon>Vertebrata</taxon>
        <taxon>Euteleostomi</taxon>
        <taxon>Mammalia</taxon>
        <taxon>Eutheria</taxon>
        <taxon>Euarchontoglires</taxon>
        <taxon>Glires</taxon>
        <taxon>Rodentia</taxon>
        <taxon>Sciuromorpha</taxon>
        <taxon>Sciuridae</taxon>
        <taxon>Xerinae</taxon>
        <taxon>Marmotini</taxon>
        <taxon>Marmota</taxon>
    </lineage>
</organism>
<dbReference type="GO" id="GO:0004843">
    <property type="term" value="F:cysteine-type deubiquitinase activity"/>
    <property type="evidence" value="ECO:0007669"/>
    <property type="project" value="UniProtKB-UniRule"/>
</dbReference>
<gene>
    <name evidence="9" type="ORF">MONAX_5E046476</name>
</gene>
<feature type="domain" description="USP" evidence="8">
    <location>
        <begin position="111"/>
        <end position="596"/>
    </location>
</feature>
<dbReference type="PANTHER" id="PTHR24006:SF711">
    <property type="entry name" value="UBIQUITIN CARBOXYL-TERMINAL HYDROLASE 29"/>
    <property type="match status" value="1"/>
</dbReference>